<keyword evidence="1" id="KW-0805">Transcription regulation</keyword>
<accession>A0ABY8ABF7</accession>
<dbReference type="SMART" id="SM00345">
    <property type="entry name" value="HTH_GNTR"/>
    <property type="match status" value="1"/>
</dbReference>
<dbReference type="Pfam" id="PF00392">
    <property type="entry name" value="GntR"/>
    <property type="match status" value="1"/>
</dbReference>
<dbReference type="InterPro" id="IPR000524">
    <property type="entry name" value="Tscrpt_reg_HTH_GntR"/>
</dbReference>
<keyword evidence="3" id="KW-0804">Transcription</keyword>
<proteinExistence type="predicted"/>
<feature type="coiled-coil region" evidence="4">
    <location>
        <begin position="113"/>
        <end position="147"/>
    </location>
</feature>
<evidence type="ECO:0000256" key="3">
    <source>
        <dbReference type="ARBA" id="ARBA00023163"/>
    </source>
</evidence>
<dbReference type="Gene3D" id="1.10.10.10">
    <property type="entry name" value="Winged helix-like DNA-binding domain superfamily/Winged helix DNA-binding domain"/>
    <property type="match status" value="1"/>
</dbReference>
<dbReference type="PROSITE" id="PS50949">
    <property type="entry name" value="HTH_GNTR"/>
    <property type="match status" value="1"/>
</dbReference>
<dbReference type="PANTHER" id="PTHR44846:SF17">
    <property type="entry name" value="GNTR-FAMILY TRANSCRIPTIONAL REGULATOR"/>
    <property type="match status" value="1"/>
</dbReference>
<keyword evidence="7" id="KW-1185">Reference proteome</keyword>
<evidence type="ECO:0000256" key="1">
    <source>
        <dbReference type="ARBA" id="ARBA00023015"/>
    </source>
</evidence>
<organism evidence="6 7">
    <name type="scientific">Streptomyces yunnanensis</name>
    <dbReference type="NCBI Taxonomy" id="156453"/>
    <lineage>
        <taxon>Bacteria</taxon>
        <taxon>Bacillati</taxon>
        <taxon>Actinomycetota</taxon>
        <taxon>Actinomycetes</taxon>
        <taxon>Kitasatosporales</taxon>
        <taxon>Streptomycetaceae</taxon>
        <taxon>Streptomyces</taxon>
    </lineage>
</organism>
<feature type="domain" description="HTH gntR-type" evidence="5">
    <location>
        <begin position="9"/>
        <end position="77"/>
    </location>
</feature>
<keyword evidence="2" id="KW-0238">DNA-binding</keyword>
<protein>
    <submittedName>
        <fullName evidence="6">GntR family transcriptional regulator</fullName>
    </submittedName>
</protein>
<name>A0ABY8ABF7_9ACTN</name>
<keyword evidence="4" id="KW-0175">Coiled coil</keyword>
<dbReference type="EMBL" id="CP095749">
    <property type="protein sequence ID" value="WEB41265.1"/>
    <property type="molecule type" value="Genomic_DNA"/>
</dbReference>
<dbReference type="InterPro" id="IPR036390">
    <property type="entry name" value="WH_DNA-bd_sf"/>
</dbReference>
<dbReference type="RefSeq" id="WP_275308315.1">
    <property type="nucleotide sequence ID" value="NZ_CP095749.1"/>
</dbReference>
<dbReference type="PANTHER" id="PTHR44846">
    <property type="entry name" value="MANNOSYL-D-GLYCERATE TRANSPORT/METABOLISM SYSTEM REPRESSOR MNGR-RELATED"/>
    <property type="match status" value="1"/>
</dbReference>
<dbReference type="SUPFAM" id="SSF46785">
    <property type="entry name" value="Winged helix' DNA-binding domain"/>
    <property type="match status" value="1"/>
</dbReference>
<evidence type="ECO:0000313" key="6">
    <source>
        <dbReference type="EMBL" id="WEB41265.1"/>
    </source>
</evidence>
<reference evidence="6 7" key="1">
    <citation type="submission" date="2022-03" db="EMBL/GenBank/DDBJ databases">
        <title>Streptomyces yunnanensis P86,complete genome.</title>
        <authorList>
            <person name="Chen S."/>
            <person name="Zhang Q."/>
        </authorList>
    </citation>
    <scope>NUCLEOTIDE SEQUENCE [LARGE SCALE GENOMIC DNA]</scope>
    <source>
        <strain evidence="6 7">P86</strain>
    </source>
</reference>
<sequence>MSMPTDHPIPPYLLAAGKLRKQIEEGKLKPGDKLPSSRDLVTELGIANATVHSALRVLREEGLVYSVPNRGTYVSDPKAAEFKIDSTAPAWYSAAKGKTASGDEAASPVTEALAQILEQMREMAGEVKALKQHVATLEDKVHQLEQKDAR</sequence>
<evidence type="ECO:0000256" key="2">
    <source>
        <dbReference type="ARBA" id="ARBA00023125"/>
    </source>
</evidence>
<dbReference type="InterPro" id="IPR036388">
    <property type="entry name" value="WH-like_DNA-bd_sf"/>
</dbReference>
<dbReference type="InterPro" id="IPR050679">
    <property type="entry name" value="Bact_HTH_transcr_reg"/>
</dbReference>
<dbReference type="Proteomes" id="UP001218629">
    <property type="component" value="Chromosome"/>
</dbReference>
<dbReference type="PRINTS" id="PR00035">
    <property type="entry name" value="HTHGNTR"/>
</dbReference>
<gene>
    <name evidence="6" type="ORF">MOV08_19600</name>
</gene>
<evidence type="ECO:0000256" key="4">
    <source>
        <dbReference type="SAM" id="Coils"/>
    </source>
</evidence>
<dbReference type="CDD" id="cd07377">
    <property type="entry name" value="WHTH_GntR"/>
    <property type="match status" value="1"/>
</dbReference>
<evidence type="ECO:0000259" key="5">
    <source>
        <dbReference type="PROSITE" id="PS50949"/>
    </source>
</evidence>
<evidence type="ECO:0000313" key="7">
    <source>
        <dbReference type="Proteomes" id="UP001218629"/>
    </source>
</evidence>